<evidence type="ECO:0000256" key="2">
    <source>
        <dbReference type="ARBA" id="ARBA00004604"/>
    </source>
</evidence>
<evidence type="ECO:0000256" key="3">
    <source>
        <dbReference type="ARBA" id="ARBA00007869"/>
    </source>
</evidence>
<evidence type="ECO:0000256" key="5">
    <source>
        <dbReference type="ARBA" id="ARBA00022552"/>
    </source>
</evidence>
<evidence type="ECO:0000256" key="1">
    <source>
        <dbReference type="ARBA" id="ARBA00004090"/>
    </source>
</evidence>
<proteinExistence type="inferred from homology"/>
<comment type="subcellular location">
    <subcellularLocation>
        <location evidence="2 8">Nucleus</location>
        <location evidence="2 8">Nucleolus</location>
    </subcellularLocation>
</comment>
<dbReference type="eggNOG" id="ENOG502S7VB">
    <property type="taxonomic scope" value="Eukaryota"/>
</dbReference>
<dbReference type="OMA" id="NGKQWHD"/>
<evidence type="ECO:0000313" key="9">
    <source>
        <dbReference type="EMBL" id="GAV50976.1"/>
    </source>
</evidence>
<keyword evidence="7 8" id="KW-0539">Nucleus</keyword>
<accession>A0A1Q3A5G2</accession>
<name>A0A1Q3A5G2_ZYGRO</name>
<feature type="coiled-coil region" evidence="8">
    <location>
        <begin position="51"/>
        <end position="82"/>
    </location>
</feature>
<keyword evidence="5 8" id="KW-0698">rRNA processing</keyword>
<evidence type="ECO:0000313" key="10">
    <source>
        <dbReference type="Proteomes" id="UP000187013"/>
    </source>
</evidence>
<dbReference type="AlphaFoldDB" id="A0A1Q3A5G2"/>
<evidence type="ECO:0000256" key="7">
    <source>
        <dbReference type="ARBA" id="ARBA00023242"/>
    </source>
</evidence>
<dbReference type="OrthoDB" id="3942380at2759"/>
<dbReference type="GO" id="GO:0006364">
    <property type="term" value="P:rRNA processing"/>
    <property type="evidence" value="ECO:0007669"/>
    <property type="project" value="UniProtKB-UniRule"/>
</dbReference>
<reference evidence="9 10" key="1">
    <citation type="submission" date="2016-08" db="EMBL/GenBank/DDBJ databases">
        <title>Draft genome sequence of allopolyploid Zygosaccharomyces rouxii.</title>
        <authorList>
            <person name="Watanabe J."/>
            <person name="Uehara K."/>
            <person name="Mogi Y."/>
            <person name="Tsukioka Y."/>
        </authorList>
    </citation>
    <scope>NUCLEOTIDE SEQUENCE [LARGE SCALE GENOMIC DNA]</scope>
    <source>
        <strain evidence="9 10">NBRC 110957</strain>
    </source>
</reference>
<organism evidence="9 10">
    <name type="scientific">Zygosaccharomyces rouxii</name>
    <dbReference type="NCBI Taxonomy" id="4956"/>
    <lineage>
        <taxon>Eukaryota</taxon>
        <taxon>Fungi</taxon>
        <taxon>Dikarya</taxon>
        <taxon>Ascomycota</taxon>
        <taxon>Saccharomycotina</taxon>
        <taxon>Saccharomycetes</taxon>
        <taxon>Saccharomycetales</taxon>
        <taxon>Saccharomycetaceae</taxon>
        <taxon>Zygosaccharomyces</taxon>
    </lineage>
</organism>
<sequence length="124" mass="15289">MSSSEVGNKELDNSKVKGVPVSGRTWKVDKEQLRVGSRQVRNKKLRSWELKQQKRLEDKQFKERMRQLKEDKEQEHQKWIQSLRERREKRAEKERYEMLATKMHAKKVDRMRRREKRNKALKER</sequence>
<evidence type="ECO:0000256" key="4">
    <source>
        <dbReference type="ARBA" id="ARBA00022517"/>
    </source>
</evidence>
<comment type="similarity">
    <text evidence="3 8">Belongs to the CGR1 family.</text>
</comment>
<keyword evidence="4 8" id="KW-0690">Ribosome biogenesis</keyword>
<comment type="function">
    <text evidence="1 8">Involved in nucleolar integrity and required for processing of the pre-rRNA for the 60S ribosome subunit.</text>
</comment>
<dbReference type="GO" id="GO:0005730">
    <property type="term" value="C:nucleolus"/>
    <property type="evidence" value="ECO:0007669"/>
    <property type="project" value="UniProtKB-SubCell"/>
</dbReference>
<dbReference type="EMBL" id="BDGX01000030">
    <property type="protein sequence ID" value="GAV50976.1"/>
    <property type="molecule type" value="Genomic_DNA"/>
</dbReference>
<protein>
    <recommendedName>
        <fullName evidence="8">rRNA-processing protein</fullName>
    </recommendedName>
</protein>
<dbReference type="Pfam" id="PF03879">
    <property type="entry name" value="Cgr1"/>
    <property type="match status" value="1"/>
</dbReference>
<keyword evidence="6 8" id="KW-0175">Coiled coil</keyword>
<evidence type="ECO:0000256" key="6">
    <source>
        <dbReference type="ARBA" id="ARBA00023054"/>
    </source>
</evidence>
<dbReference type="Proteomes" id="UP000187013">
    <property type="component" value="Unassembled WGS sequence"/>
</dbReference>
<dbReference type="InterPro" id="IPR005579">
    <property type="entry name" value="Cgr1-like"/>
</dbReference>
<gene>
    <name evidence="9" type="ORF">ZYGR_0AD01590</name>
</gene>
<comment type="caution">
    <text evidence="9">The sequence shown here is derived from an EMBL/GenBank/DDBJ whole genome shotgun (WGS) entry which is preliminary data.</text>
</comment>
<evidence type="ECO:0000256" key="8">
    <source>
        <dbReference type="RuleBase" id="RU363084"/>
    </source>
</evidence>